<comment type="caution">
    <text evidence="8">The sequence shown here is derived from an EMBL/GenBank/DDBJ whole genome shotgun (WGS) entry which is preliminary data.</text>
</comment>
<dbReference type="InterPro" id="IPR001138">
    <property type="entry name" value="Zn2Cys6_DnaBD"/>
</dbReference>
<proteinExistence type="predicted"/>
<keyword evidence="2" id="KW-0805">Transcription regulation</keyword>
<dbReference type="CDD" id="cd00067">
    <property type="entry name" value="GAL4"/>
    <property type="match status" value="1"/>
</dbReference>
<evidence type="ECO:0000259" key="7">
    <source>
        <dbReference type="PROSITE" id="PS50048"/>
    </source>
</evidence>
<dbReference type="GO" id="GO:0000435">
    <property type="term" value="P:positive regulation of transcription from RNA polymerase II promoter by galactose"/>
    <property type="evidence" value="ECO:0007669"/>
    <property type="project" value="TreeGrafter"/>
</dbReference>
<dbReference type="GO" id="GO:0000978">
    <property type="term" value="F:RNA polymerase II cis-regulatory region sequence-specific DNA binding"/>
    <property type="evidence" value="ECO:0007669"/>
    <property type="project" value="TreeGrafter"/>
</dbReference>
<keyword evidence="3" id="KW-0238">DNA-binding</keyword>
<dbReference type="InterPro" id="IPR036864">
    <property type="entry name" value="Zn2-C6_fun-type_DNA-bd_sf"/>
</dbReference>
<dbReference type="OrthoDB" id="424974at2759"/>
<dbReference type="PROSITE" id="PS50048">
    <property type="entry name" value="ZN2_CY6_FUNGAL_2"/>
    <property type="match status" value="1"/>
</dbReference>
<feature type="compositionally biased region" description="Low complexity" evidence="6">
    <location>
        <begin position="702"/>
        <end position="714"/>
    </location>
</feature>
<feature type="domain" description="Zn(2)-C6 fungal-type" evidence="7">
    <location>
        <begin position="21"/>
        <end position="54"/>
    </location>
</feature>
<evidence type="ECO:0000256" key="3">
    <source>
        <dbReference type="ARBA" id="ARBA00023125"/>
    </source>
</evidence>
<dbReference type="InterPro" id="IPR007219">
    <property type="entry name" value="XnlR_reg_dom"/>
</dbReference>
<keyword evidence="4" id="KW-0804">Transcription</keyword>
<feature type="region of interest" description="Disordered" evidence="6">
    <location>
        <begin position="695"/>
        <end position="714"/>
    </location>
</feature>
<dbReference type="GO" id="GO:0005634">
    <property type="term" value="C:nucleus"/>
    <property type="evidence" value="ECO:0007669"/>
    <property type="project" value="TreeGrafter"/>
</dbReference>
<dbReference type="GO" id="GO:0008270">
    <property type="term" value="F:zinc ion binding"/>
    <property type="evidence" value="ECO:0007669"/>
    <property type="project" value="InterPro"/>
</dbReference>
<dbReference type="Pfam" id="PF04082">
    <property type="entry name" value="Fungal_trans"/>
    <property type="match status" value="1"/>
</dbReference>
<keyword evidence="5" id="KW-0539">Nucleus</keyword>
<evidence type="ECO:0000313" key="9">
    <source>
        <dbReference type="Proteomes" id="UP000813461"/>
    </source>
</evidence>
<keyword evidence="9" id="KW-1185">Reference proteome</keyword>
<accession>A0A8K0R313</accession>
<name>A0A8K0R313_9PLEO</name>
<dbReference type="PANTHER" id="PTHR47424:SF3">
    <property type="entry name" value="REGULATORY PROTEIN GAL4"/>
    <property type="match status" value="1"/>
</dbReference>
<dbReference type="InterPro" id="IPR051127">
    <property type="entry name" value="Fungal_SecMet_Regulators"/>
</dbReference>
<evidence type="ECO:0000313" key="8">
    <source>
        <dbReference type="EMBL" id="KAH7084102.1"/>
    </source>
</evidence>
<evidence type="ECO:0000256" key="2">
    <source>
        <dbReference type="ARBA" id="ARBA00023015"/>
    </source>
</evidence>
<organism evidence="8 9">
    <name type="scientific">Paraphoma chrysanthemicola</name>
    <dbReference type="NCBI Taxonomy" id="798071"/>
    <lineage>
        <taxon>Eukaryota</taxon>
        <taxon>Fungi</taxon>
        <taxon>Dikarya</taxon>
        <taxon>Ascomycota</taxon>
        <taxon>Pezizomycotina</taxon>
        <taxon>Dothideomycetes</taxon>
        <taxon>Pleosporomycetidae</taxon>
        <taxon>Pleosporales</taxon>
        <taxon>Pleosporineae</taxon>
        <taxon>Phaeosphaeriaceae</taxon>
        <taxon>Paraphoma</taxon>
    </lineage>
</organism>
<protein>
    <submittedName>
        <fullName evidence="8">Fungal-specific transcription factor domain-containing protein</fullName>
    </submittedName>
</protein>
<reference evidence="8" key="1">
    <citation type="journal article" date="2021" name="Nat. Commun.">
        <title>Genetic determinants of endophytism in the Arabidopsis root mycobiome.</title>
        <authorList>
            <person name="Mesny F."/>
            <person name="Miyauchi S."/>
            <person name="Thiergart T."/>
            <person name="Pickel B."/>
            <person name="Atanasova L."/>
            <person name="Karlsson M."/>
            <person name="Huettel B."/>
            <person name="Barry K.W."/>
            <person name="Haridas S."/>
            <person name="Chen C."/>
            <person name="Bauer D."/>
            <person name="Andreopoulos W."/>
            <person name="Pangilinan J."/>
            <person name="LaButti K."/>
            <person name="Riley R."/>
            <person name="Lipzen A."/>
            <person name="Clum A."/>
            <person name="Drula E."/>
            <person name="Henrissat B."/>
            <person name="Kohler A."/>
            <person name="Grigoriev I.V."/>
            <person name="Martin F.M."/>
            <person name="Hacquard S."/>
        </authorList>
    </citation>
    <scope>NUCLEOTIDE SEQUENCE</scope>
    <source>
        <strain evidence="8">MPI-SDFR-AT-0120</strain>
    </source>
</reference>
<keyword evidence="1" id="KW-0479">Metal-binding</keyword>
<dbReference type="Proteomes" id="UP000813461">
    <property type="component" value="Unassembled WGS sequence"/>
</dbReference>
<sequence length="764" mass="85494">MTERSHTTDAQPAKRQKVDVACDLCRSKKIKCDSVRPVCGPCLKRKNNAPSCSWEGSVFRNQQPSRAELFRLRRRIEELESNAASKGDQSRKTPHSDPYQNQTTDIPIQVEREIQQDGVGGLNADLVGTGRQSEHCSQNQNPANIISPALTQRSMRTSSVTDGASTQATEASIGTSSINSDFYGGSSVVSFLSQIRNAAHQKLGFGDPTRPTGGEDLQTHILGATAPQRLKPLHYVLPGRRQADKLLSLYWDTVHPLCPFLEKRQFLAQYEALWVHQETDTEDPVFLCTLNLLFAISSHLNGDLSPTERHSSADVFFGRSKEYLDVWNLQTLQSVQMLLLMSIYTQSLCELNQSWMITGVAIRTAQSLGLHLHDTGRTVGPHENRGLLRRVWHSCVFLDRMAAMTYGRPSMTPASITTKCHISQFVDEDIYSTDDLQAMPSLYSPSGVGFFLLSSQLFEILNEVLEAFYSDQHEIASSNGDLLSSLLGRTTVDNKWFIMEIDKKLLEWEERVPRQLRVKEVSLGSSNSSTIIRQATILRQQYLHTRLLLMRPILSAYLSAEGVSSSGGTSIRSPLTGKIAEQCSVACVKTAQEMINIAYSERPRDPNLVGMTEAWWNNVLFIYSAATVLIAARLSPSIMSEIPEQSILQSWSRANDVLKAFQVFTPKIQRLVEALEIIHQIIPEQYCRSRLQTQQNEMHSEQSQTIPTQPQQGPQCQDLLNAAQAADMQTMSTLAEFSGDEMLDNDLLFGINNFAWLTAMPFEI</sequence>
<dbReference type="Pfam" id="PF00172">
    <property type="entry name" value="Zn_clus"/>
    <property type="match status" value="1"/>
</dbReference>
<dbReference type="GO" id="GO:0000981">
    <property type="term" value="F:DNA-binding transcription factor activity, RNA polymerase II-specific"/>
    <property type="evidence" value="ECO:0007669"/>
    <property type="project" value="InterPro"/>
</dbReference>
<dbReference type="GO" id="GO:0006351">
    <property type="term" value="P:DNA-templated transcription"/>
    <property type="evidence" value="ECO:0007669"/>
    <property type="project" value="InterPro"/>
</dbReference>
<dbReference type="SMART" id="SM00066">
    <property type="entry name" value="GAL4"/>
    <property type="match status" value="1"/>
</dbReference>
<evidence type="ECO:0000256" key="6">
    <source>
        <dbReference type="SAM" id="MobiDB-lite"/>
    </source>
</evidence>
<dbReference type="AlphaFoldDB" id="A0A8K0R313"/>
<dbReference type="SUPFAM" id="SSF57701">
    <property type="entry name" value="Zn2/Cys6 DNA-binding domain"/>
    <property type="match status" value="1"/>
</dbReference>
<evidence type="ECO:0000256" key="4">
    <source>
        <dbReference type="ARBA" id="ARBA00023163"/>
    </source>
</evidence>
<evidence type="ECO:0000256" key="1">
    <source>
        <dbReference type="ARBA" id="ARBA00022723"/>
    </source>
</evidence>
<dbReference type="PANTHER" id="PTHR47424">
    <property type="entry name" value="REGULATORY PROTEIN GAL4"/>
    <property type="match status" value="1"/>
</dbReference>
<dbReference type="CDD" id="cd12148">
    <property type="entry name" value="fungal_TF_MHR"/>
    <property type="match status" value="1"/>
</dbReference>
<evidence type="ECO:0000256" key="5">
    <source>
        <dbReference type="ARBA" id="ARBA00023242"/>
    </source>
</evidence>
<gene>
    <name evidence="8" type="ORF">FB567DRAFT_528420</name>
</gene>
<dbReference type="Gene3D" id="4.10.240.10">
    <property type="entry name" value="Zn(2)-C6 fungal-type DNA-binding domain"/>
    <property type="match status" value="1"/>
</dbReference>
<dbReference type="SMART" id="SM00906">
    <property type="entry name" value="Fungal_trans"/>
    <property type="match status" value="1"/>
</dbReference>
<dbReference type="EMBL" id="JAGMVJ010000012">
    <property type="protein sequence ID" value="KAH7084102.1"/>
    <property type="molecule type" value="Genomic_DNA"/>
</dbReference>
<feature type="region of interest" description="Disordered" evidence="6">
    <location>
        <begin position="80"/>
        <end position="103"/>
    </location>
</feature>